<name>A0ACB8ZZD9_ARCLA</name>
<keyword evidence="2" id="KW-1185">Reference proteome</keyword>
<comment type="caution">
    <text evidence="1">The sequence shown here is derived from an EMBL/GenBank/DDBJ whole genome shotgun (WGS) entry which is preliminary data.</text>
</comment>
<protein>
    <submittedName>
        <fullName evidence="1">Uncharacterized protein</fullName>
    </submittedName>
</protein>
<sequence>MADRSFAGKLTNKPKNNPKNDNIEDTATSKRKEIGQDVDVEDIEVLEGLLDYRSRKGVFPFEHPTAMKNFLRPWLIIHIGNEDGWKTKLERVKMRFTIASDPIENGERKEFELWKQEAMNLFKLVHLCSIR</sequence>
<evidence type="ECO:0000313" key="2">
    <source>
        <dbReference type="Proteomes" id="UP001055879"/>
    </source>
</evidence>
<dbReference type="Proteomes" id="UP001055879">
    <property type="component" value="Linkage Group LG09"/>
</dbReference>
<gene>
    <name evidence="1" type="ORF">L6452_28696</name>
</gene>
<proteinExistence type="predicted"/>
<dbReference type="EMBL" id="CM042055">
    <property type="protein sequence ID" value="KAI3702942.1"/>
    <property type="molecule type" value="Genomic_DNA"/>
</dbReference>
<organism evidence="1 2">
    <name type="scientific">Arctium lappa</name>
    <name type="common">Greater burdock</name>
    <name type="synonym">Lappa major</name>
    <dbReference type="NCBI Taxonomy" id="4217"/>
    <lineage>
        <taxon>Eukaryota</taxon>
        <taxon>Viridiplantae</taxon>
        <taxon>Streptophyta</taxon>
        <taxon>Embryophyta</taxon>
        <taxon>Tracheophyta</taxon>
        <taxon>Spermatophyta</taxon>
        <taxon>Magnoliopsida</taxon>
        <taxon>eudicotyledons</taxon>
        <taxon>Gunneridae</taxon>
        <taxon>Pentapetalae</taxon>
        <taxon>asterids</taxon>
        <taxon>campanulids</taxon>
        <taxon>Asterales</taxon>
        <taxon>Asteraceae</taxon>
        <taxon>Carduoideae</taxon>
        <taxon>Cardueae</taxon>
        <taxon>Arctiinae</taxon>
        <taxon>Arctium</taxon>
    </lineage>
</organism>
<evidence type="ECO:0000313" key="1">
    <source>
        <dbReference type="EMBL" id="KAI3702942.1"/>
    </source>
</evidence>
<accession>A0ACB8ZZD9</accession>
<reference evidence="2" key="1">
    <citation type="journal article" date="2022" name="Mol. Ecol. Resour.">
        <title>The genomes of chicory, endive, great burdock and yacon provide insights into Asteraceae palaeo-polyploidization history and plant inulin production.</title>
        <authorList>
            <person name="Fan W."/>
            <person name="Wang S."/>
            <person name="Wang H."/>
            <person name="Wang A."/>
            <person name="Jiang F."/>
            <person name="Liu H."/>
            <person name="Zhao H."/>
            <person name="Xu D."/>
            <person name="Zhang Y."/>
        </authorList>
    </citation>
    <scope>NUCLEOTIDE SEQUENCE [LARGE SCALE GENOMIC DNA]</scope>
    <source>
        <strain evidence="2">cv. Niubang</strain>
    </source>
</reference>
<reference evidence="1 2" key="2">
    <citation type="journal article" date="2022" name="Mol. Ecol. Resour.">
        <title>The genomes of chicory, endive, great burdock and yacon provide insights into Asteraceae paleo-polyploidization history and plant inulin production.</title>
        <authorList>
            <person name="Fan W."/>
            <person name="Wang S."/>
            <person name="Wang H."/>
            <person name="Wang A."/>
            <person name="Jiang F."/>
            <person name="Liu H."/>
            <person name="Zhao H."/>
            <person name="Xu D."/>
            <person name="Zhang Y."/>
        </authorList>
    </citation>
    <scope>NUCLEOTIDE SEQUENCE [LARGE SCALE GENOMIC DNA]</scope>
    <source>
        <strain evidence="2">cv. Niubang</strain>
    </source>
</reference>